<reference evidence="3" key="1">
    <citation type="submission" date="2016-11" db="EMBL/GenBank/DDBJ databases">
        <title>Complete Genome Sequence of alachlor-degrading Sphingomonas sp. strain JJ-A5.</title>
        <authorList>
            <person name="Lee H."/>
            <person name="Ka J.-O."/>
        </authorList>
    </citation>
    <scope>NUCLEOTIDE SEQUENCE [LARGE SCALE GENOMIC DNA]</scope>
    <source>
        <strain evidence="3">JJ-A5</strain>
    </source>
</reference>
<dbReference type="RefSeq" id="WP_072596597.1">
    <property type="nucleotide sequence ID" value="NZ_CP018221.1"/>
</dbReference>
<gene>
    <name evidence="2" type="ORF">BSL82_06755</name>
</gene>
<feature type="domain" description="N-acetyltransferase" evidence="1">
    <location>
        <begin position="7"/>
        <end position="166"/>
    </location>
</feature>
<dbReference type="InterPro" id="IPR000182">
    <property type="entry name" value="GNAT_dom"/>
</dbReference>
<dbReference type="Pfam" id="PF13302">
    <property type="entry name" value="Acetyltransf_3"/>
    <property type="match status" value="1"/>
</dbReference>
<dbReference type="STRING" id="1921510.BSL82_06755"/>
<organism evidence="2 3">
    <name type="scientific">Tardibacter chloracetimidivorans</name>
    <dbReference type="NCBI Taxonomy" id="1921510"/>
    <lineage>
        <taxon>Bacteria</taxon>
        <taxon>Pseudomonadati</taxon>
        <taxon>Pseudomonadota</taxon>
        <taxon>Alphaproteobacteria</taxon>
        <taxon>Sphingomonadales</taxon>
        <taxon>Sphingomonadaceae</taxon>
        <taxon>Tardibacter</taxon>
    </lineage>
</organism>
<dbReference type="PROSITE" id="PS51186">
    <property type="entry name" value="GNAT"/>
    <property type="match status" value="1"/>
</dbReference>
<dbReference type="InterPro" id="IPR016181">
    <property type="entry name" value="Acyl_CoA_acyltransferase"/>
</dbReference>
<keyword evidence="3" id="KW-1185">Reference proteome</keyword>
<sequence>MIETARLLLRPWRDVDREPMHRMGRDPKVMEFLGPLQSRAQSDMFIDRMIALQEQNGHCFWALERQQDSALLGLCGLKHGPPDTPIATCVEIGWRLRSDAWGAGYAREAAEASIAWGWANLACDAIHAITTVANVRSRGLMERLGMKRLPDMDFDHPAVPADSPLRPHVTYVLEYPA</sequence>
<evidence type="ECO:0000313" key="2">
    <source>
        <dbReference type="EMBL" id="API59045.1"/>
    </source>
</evidence>
<dbReference type="Gene3D" id="3.40.630.30">
    <property type="match status" value="1"/>
</dbReference>
<dbReference type="OrthoDB" id="6293260at2"/>
<evidence type="ECO:0000259" key="1">
    <source>
        <dbReference type="PROSITE" id="PS51186"/>
    </source>
</evidence>
<dbReference type="KEGG" id="sphj:BSL82_06755"/>
<dbReference type="AlphaFoldDB" id="A0A1L3ZTU7"/>
<protein>
    <submittedName>
        <fullName evidence="2">GNAT family N-acetyltransferase</fullName>
    </submittedName>
</protein>
<evidence type="ECO:0000313" key="3">
    <source>
        <dbReference type="Proteomes" id="UP000182063"/>
    </source>
</evidence>
<accession>A0A1L3ZTU7</accession>
<dbReference type="PANTHER" id="PTHR43792">
    <property type="entry name" value="GNAT FAMILY, PUTATIVE (AFU_ORTHOLOGUE AFUA_3G00765)-RELATED-RELATED"/>
    <property type="match status" value="1"/>
</dbReference>
<dbReference type="Proteomes" id="UP000182063">
    <property type="component" value="Chromosome"/>
</dbReference>
<dbReference type="PANTHER" id="PTHR43792:SF1">
    <property type="entry name" value="N-ACETYLTRANSFERASE DOMAIN-CONTAINING PROTEIN"/>
    <property type="match status" value="1"/>
</dbReference>
<dbReference type="SUPFAM" id="SSF55729">
    <property type="entry name" value="Acyl-CoA N-acyltransferases (Nat)"/>
    <property type="match status" value="1"/>
</dbReference>
<dbReference type="InterPro" id="IPR051531">
    <property type="entry name" value="N-acetyltransferase"/>
</dbReference>
<proteinExistence type="predicted"/>
<keyword evidence="2" id="KW-0808">Transferase</keyword>
<dbReference type="EMBL" id="CP018221">
    <property type="protein sequence ID" value="API59045.1"/>
    <property type="molecule type" value="Genomic_DNA"/>
</dbReference>
<name>A0A1L3ZTU7_9SPHN</name>
<dbReference type="GO" id="GO:0016747">
    <property type="term" value="F:acyltransferase activity, transferring groups other than amino-acyl groups"/>
    <property type="evidence" value="ECO:0007669"/>
    <property type="project" value="InterPro"/>
</dbReference>